<accession>A0A9D2C939</accession>
<dbReference type="PANTHER" id="PTHR43217">
    <property type="entry name" value="SUCCINATE SEMIALDEHYDE DEHYDROGENASE [NAD(P)+] SAD"/>
    <property type="match status" value="1"/>
</dbReference>
<dbReference type="Gene3D" id="3.40.605.10">
    <property type="entry name" value="Aldehyde Dehydrogenase, Chain A, domain 1"/>
    <property type="match status" value="1"/>
</dbReference>
<feature type="domain" description="Aldehyde dehydrogenase" evidence="2">
    <location>
        <begin position="4"/>
        <end position="180"/>
    </location>
</feature>
<dbReference type="InterPro" id="IPR016163">
    <property type="entry name" value="Ald_DH_C"/>
</dbReference>
<reference evidence="3" key="2">
    <citation type="submission" date="2021-04" db="EMBL/GenBank/DDBJ databases">
        <authorList>
            <person name="Gilroy R."/>
        </authorList>
    </citation>
    <scope>NUCLEOTIDE SEQUENCE</scope>
    <source>
        <strain evidence="3">ChiGjej1B1-98</strain>
    </source>
</reference>
<dbReference type="Pfam" id="PF00171">
    <property type="entry name" value="Aldedh"/>
    <property type="match status" value="1"/>
</dbReference>
<dbReference type="PANTHER" id="PTHR43217:SF2">
    <property type="entry name" value="SUCCINATE-SEMIALDEHYDE DEHYDROGENASE [NADP(+)]"/>
    <property type="match status" value="1"/>
</dbReference>
<comment type="caution">
    <text evidence="3">The sequence shown here is derived from an EMBL/GenBank/DDBJ whole genome shotgun (WGS) entry which is preliminary data.</text>
</comment>
<name>A0A9D2C939_9MICO</name>
<dbReference type="AlphaFoldDB" id="A0A9D2C939"/>
<evidence type="ECO:0000259" key="2">
    <source>
        <dbReference type="Pfam" id="PF00171"/>
    </source>
</evidence>
<dbReference type="EMBL" id="DXDC01000181">
    <property type="protein sequence ID" value="HIY65867.1"/>
    <property type="molecule type" value="Genomic_DNA"/>
</dbReference>
<organism evidence="3 4">
    <name type="scientific">Candidatus Agrococcus pullicola</name>
    <dbReference type="NCBI Taxonomy" id="2838429"/>
    <lineage>
        <taxon>Bacteria</taxon>
        <taxon>Bacillati</taxon>
        <taxon>Actinomycetota</taxon>
        <taxon>Actinomycetes</taxon>
        <taxon>Micrococcales</taxon>
        <taxon>Microbacteriaceae</taxon>
        <taxon>Agrococcus</taxon>
    </lineage>
</organism>
<dbReference type="InterPro" id="IPR047110">
    <property type="entry name" value="GABD/Sad-like"/>
</dbReference>
<dbReference type="GO" id="GO:0004777">
    <property type="term" value="F:succinate-semialdehyde dehydrogenase (NAD+) activity"/>
    <property type="evidence" value="ECO:0007669"/>
    <property type="project" value="TreeGrafter"/>
</dbReference>
<dbReference type="SUPFAM" id="SSF53720">
    <property type="entry name" value="ALDH-like"/>
    <property type="match status" value="1"/>
</dbReference>
<dbReference type="Proteomes" id="UP000824005">
    <property type="component" value="Unassembled WGS sequence"/>
</dbReference>
<evidence type="ECO:0000313" key="3">
    <source>
        <dbReference type="EMBL" id="HIY65867.1"/>
    </source>
</evidence>
<gene>
    <name evidence="3" type="ORF">H9830_06270</name>
</gene>
<feature type="non-terminal residue" evidence="3">
    <location>
        <position position="1"/>
    </location>
</feature>
<proteinExistence type="predicted"/>
<dbReference type="InterPro" id="IPR016162">
    <property type="entry name" value="Ald_DH_N"/>
</dbReference>
<evidence type="ECO:0000313" key="4">
    <source>
        <dbReference type="Proteomes" id="UP000824005"/>
    </source>
</evidence>
<sequence length="183" mass="19074">LDDQYDAFVEKVSAALADVKVGEPEDGEALVGPLSSQAAADNLRTQVGAAVADGAQVLAGDVADSGDTRVAPALLGGITETMAAYGQELFGPIGQVYRAKDVDDAVRIANATPYGLGSRIWADDLEVARSVAARLDVGMVSINGANGEDYDMPFGGVKRSGFGRELGPRGMEEFMNRKLVVEP</sequence>
<evidence type="ECO:0000256" key="1">
    <source>
        <dbReference type="ARBA" id="ARBA00023002"/>
    </source>
</evidence>
<dbReference type="Gene3D" id="3.40.309.10">
    <property type="entry name" value="Aldehyde Dehydrogenase, Chain A, domain 2"/>
    <property type="match status" value="1"/>
</dbReference>
<dbReference type="InterPro" id="IPR016161">
    <property type="entry name" value="Ald_DH/histidinol_DH"/>
</dbReference>
<dbReference type="InterPro" id="IPR015590">
    <property type="entry name" value="Aldehyde_DH_dom"/>
</dbReference>
<keyword evidence="1" id="KW-0560">Oxidoreductase</keyword>
<protein>
    <submittedName>
        <fullName evidence="3">Aldehyde dehydrogenase family protein</fullName>
    </submittedName>
</protein>
<reference evidence="3" key="1">
    <citation type="journal article" date="2021" name="PeerJ">
        <title>Extensive microbial diversity within the chicken gut microbiome revealed by metagenomics and culture.</title>
        <authorList>
            <person name="Gilroy R."/>
            <person name="Ravi A."/>
            <person name="Getino M."/>
            <person name="Pursley I."/>
            <person name="Horton D.L."/>
            <person name="Alikhan N.F."/>
            <person name="Baker D."/>
            <person name="Gharbi K."/>
            <person name="Hall N."/>
            <person name="Watson M."/>
            <person name="Adriaenssens E.M."/>
            <person name="Foster-Nyarko E."/>
            <person name="Jarju S."/>
            <person name="Secka A."/>
            <person name="Antonio M."/>
            <person name="Oren A."/>
            <person name="Chaudhuri R.R."/>
            <person name="La Ragione R."/>
            <person name="Hildebrand F."/>
            <person name="Pallen M.J."/>
        </authorList>
    </citation>
    <scope>NUCLEOTIDE SEQUENCE</scope>
    <source>
        <strain evidence="3">ChiGjej1B1-98</strain>
    </source>
</reference>